<name>A0ACC0VDE3_9HYPO</name>
<evidence type="ECO:0000313" key="2">
    <source>
        <dbReference type="Proteomes" id="UP001163324"/>
    </source>
</evidence>
<dbReference type="Proteomes" id="UP001163324">
    <property type="component" value="Chromosome 1"/>
</dbReference>
<reference evidence="1" key="1">
    <citation type="submission" date="2022-10" db="EMBL/GenBank/DDBJ databases">
        <title>Complete Genome of Trichothecium roseum strain YXFP-22015, a Plant Pathogen Isolated from Citrus.</title>
        <authorList>
            <person name="Wang Y."/>
            <person name="Zhu L."/>
        </authorList>
    </citation>
    <scope>NUCLEOTIDE SEQUENCE</scope>
    <source>
        <strain evidence="1">YXFP-22015</strain>
    </source>
</reference>
<protein>
    <submittedName>
        <fullName evidence="1">Uncharacterized protein</fullName>
    </submittedName>
</protein>
<dbReference type="EMBL" id="CM047940">
    <property type="protein sequence ID" value="KAI9903907.1"/>
    <property type="molecule type" value="Genomic_DNA"/>
</dbReference>
<gene>
    <name evidence="1" type="ORF">N3K66_000436</name>
</gene>
<sequence length="486" mass="55897">MTKFLNLPTKSFHRIADSFRNVFIKGRRPVTNGHNVHPRFLEDDLQQDSDDETEVDDDHFSIASDHDNEEENKRLSLKEQMEREKERFPGASGWALDEERLFSILFQRQNLPMLPPHWNVDFRGFPLSENLFDVTEENPPIIYAHSQGRRQEYLATAALTRLIDLTLGVRTIFGSNTQHDEAEYHGQQERAAELIKSSIDNMIAWAARDANYADLKFVPNIMTEIVEQSQAQEDIVDLLKQRMRALARLQREYLKIDRRDDFWSSHDCRILGLGHKKRNSRSKKYRAGMKRGTETRPSTPQPARHDLAKGLRKTKSSASLVSLSPRIKQESTSKKRRLSRKLGYEPDELAELQQSEVSELLNLSGASMRKSTPKRRKTIIKQEPESDSEQVSPQSIPAKPEYRRKPPVIYGLFVYNTHVFLLTVDSSKGDDAYVSYHLDINFADNYQSVWNALTVAAVVCLARDDMMLRLDDFKPAPADILSDPDA</sequence>
<comment type="caution">
    <text evidence="1">The sequence shown here is derived from an EMBL/GenBank/DDBJ whole genome shotgun (WGS) entry which is preliminary data.</text>
</comment>
<evidence type="ECO:0000313" key="1">
    <source>
        <dbReference type="EMBL" id="KAI9903907.1"/>
    </source>
</evidence>
<proteinExistence type="predicted"/>
<keyword evidence="2" id="KW-1185">Reference proteome</keyword>
<accession>A0ACC0VDE3</accession>
<organism evidence="1 2">
    <name type="scientific">Trichothecium roseum</name>
    <dbReference type="NCBI Taxonomy" id="47278"/>
    <lineage>
        <taxon>Eukaryota</taxon>
        <taxon>Fungi</taxon>
        <taxon>Dikarya</taxon>
        <taxon>Ascomycota</taxon>
        <taxon>Pezizomycotina</taxon>
        <taxon>Sordariomycetes</taxon>
        <taxon>Hypocreomycetidae</taxon>
        <taxon>Hypocreales</taxon>
        <taxon>Hypocreales incertae sedis</taxon>
        <taxon>Trichothecium</taxon>
    </lineage>
</organism>